<evidence type="ECO:0000313" key="4">
    <source>
        <dbReference type="Proteomes" id="UP000826271"/>
    </source>
</evidence>
<dbReference type="AlphaFoldDB" id="A0AAV6XGX6"/>
<gene>
    <name evidence="3" type="ORF">BUALT_Bualt06G0034100</name>
</gene>
<dbReference type="EMBL" id="WHWC01000006">
    <property type="protein sequence ID" value="KAG8380615.1"/>
    <property type="molecule type" value="Genomic_DNA"/>
</dbReference>
<proteinExistence type="predicted"/>
<name>A0AAV6XGX6_9LAMI</name>
<dbReference type="Pfam" id="PF03108">
    <property type="entry name" value="DBD_Tnp_Mut"/>
    <property type="match status" value="1"/>
</dbReference>
<keyword evidence="4" id="KW-1185">Reference proteome</keyword>
<dbReference type="Proteomes" id="UP000826271">
    <property type="component" value="Unassembled WGS sequence"/>
</dbReference>
<organism evidence="3 4">
    <name type="scientific">Buddleja alternifolia</name>
    <dbReference type="NCBI Taxonomy" id="168488"/>
    <lineage>
        <taxon>Eukaryota</taxon>
        <taxon>Viridiplantae</taxon>
        <taxon>Streptophyta</taxon>
        <taxon>Embryophyta</taxon>
        <taxon>Tracheophyta</taxon>
        <taxon>Spermatophyta</taxon>
        <taxon>Magnoliopsida</taxon>
        <taxon>eudicotyledons</taxon>
        <taxon>Gunneridae</taxon>
        <taxon>Pentapetalae</taxon>
        <taxon>asterids</taxon>
        <taxon>lamiids</taxon>
        <taxon>Lamiales</taxon>
        <taxon>Scrophulariaceae</taxon>
        <taxon>Buddlejeae</taxon>
        <taxon>Buddleja</taxon>
    </lineage>
</organism>
<dbReference type="PANTHER" id="PTHR31973:SF187">
    <property type="entry name" value="MUTATOR TRANSPOSASE MUDRA PROTEIN"/>
    <property type="match status" value="1"/>
</dbReference>
<reference evidence="3" key="1">
    <citation type="submission" date="2019-10" db="EMBL/GenBank/DDBJ databases">
        <authorList>
            <person name="Zhang R."/>
            <person name="Pan Y."/>
            <person name="Wang J."/>
            <person name="Ma R."/>
            <person name="Yu S."/>
        </authorList>
    </citation>
    <scope>NUCLEOTIDE SEQUENCE</scope>
    <source>
        <strain evidence="3">LA-IB0</strain>
        <tissue evidence="3">Leaf</tissue>
    </source>
</reference>
<accession>A0AAV6XGX6</accession>
<evidence type="ECO:0000256" key="1">
    <source>
        <dbReference type="SAM" id="MobiDB-lite"/>
    </source>
</evidence>
<evidence type="ECO:0000313" key="3">
    <source>
        <dbReference type="EMBL" id="KAG8380615.1"/>
    </source>
</evidence>
<dbReference type="InterPro" id="IPR004332">
    <property type="entry name" value="Transposase_MuDR"/>
</dbReference>
<comment type="caution">
    <text evidence="3">The sequence shown here is derived from an EMBL/GenBank/DDBJ whole genome shotgun (WGS) entry which is preliminary data.</text>
</comment>
<feature type="region of interest" description="Disordered" evidence="1">
    <location>
        <begin position="1"/>
        <end position="37"/>
    </location>
</feature>
<evidence type="ECO:0000259" key="2">
    <source>
        <dbReference type="Pfam" id="PF03108"/>
    </source>
</evidence>
<feature type="domain" description="Transposase MuDR plant" evidence="2">
    <location>
        <begin position="41"/>
        <end position="93"/>
    </location>
</feature>
<sequence length="195" mass="22488">MNKRKDGDTEKSRIFNDSDSGEEDINLSGDELDPTKGTKAHLREAIKSHAILSKRNLTITSNDRMRLCAKCDDKDCGWKVHAYKVKDECTFQIRTDVPDHTCGASFKMKNMKSKWLADKHLRKFKTDPKRNVSGFRQDAMDETQCHISEDQAYRAKRRAIRMIDGTPDDQFKLLWDYCDEIRRINPGSTVILGTD</sequence>
<dbReference type="PANTHER" id="PTHR31973">
    <property type="entry name" value="POLYPROTEIN, PUTATIVE-RELATED"/>
    <property type="match status" value="1"/>
</dbReference>
<protein>
    <recommendedName>
        <fullName evidence="2">Transposase MuDR plant domain-containing protein</fullName>
    </recommendedName>
</protein>
<feature type="compositionally biased region" description="Basic and acidic residues" evidence="1">
    <location>
        <begin position="1"/>
        <end position="16"/>
    </location>
</feature>